<evidence type="ECO:0000313" key="4">
    <source>
        <dbReference type="Proteomes" id="UP000653056"/>
    </source>
</evidence>
<evidence type="ECO:0000259" key="2">
    <source>
        <dbReference type="Pfam" id="PF03724"/>
    </source>
</evidence>
<comment type="caution">
    <text evidence="3">The sequence shown here is derived from an EMBL/GenBank/DDBJ whole genome shotgun (WGS) entry which is preliminary data.</text>
</comment>
<accession>A0ABQ2YUF7</accession>
<organism evidence="3 4">
    <name type="scientific">Litchfieldella qijiaojingensis</name>
    <dbReference type="NCBI Taxonomy" id="980347"/>
    <lineage>
        <taxon>Bacteria</taxon>
        <taxon>Pseudomonadati</taxon>
        <taxon>Pseudomonadota</taxon>
        <taxon>Gammaproteobacteria</taxon>
        <taxon>Oceanospirillales</taxon>
        <taxon>Halomonadaceae</taxon>
        <taxon>Litchfieldella</taxon>
    </lineage>
</organism>
<dbReference type="InterPro" id="IPR005184">
    <property type="entry name" value="DUF306_Meta_HslJ"/>
</dbReference>
<proteinExistence type="predicted"/>
<dbReference type="Pfam" id="PF03724">
    <property type="entry name" value="META"/>
    <property type="match status" value="1"/>
</dbReference>
<reference evidence="4" key="1">
    <citation type="journal article" date="2019" name="Int. J. Syst. Evol. Microbiol.">
        <title>The Global Catalogue of Microorganisms (GCM) 10K type strain sequencing project: providing services to taxonomists for standard genome sequencing and annotation.</title>
        <authorList>
            <consortium name="The Broad Institute Genomics Platform"/>
            <consortium name="The Broad Institute Genome Sequencing Center for Infectious Disease"/>
            <person name="Wu L."/>
            <person name="Ma J."/>
        </authorList>
    </citation>
    <scope>NUCLEOTIDE SEQUENCE [LARGE SCALE GENOMIC DNA]</scope>
    <source>
        <strain evidence="4">KCTC 22228</strain>
    </source>
</reference>
<dbReference type="PANTHER" id="PTHR35535">
    <property type="entry name" value="HEAT SHOCK PROTEIN HSLJ"/>
    <property type="match status" value="1"/>
</dbReference>
<feature type="domain" description="DUF306" evidence="2">
    <location>
        <begin position="41"/>
        <end position="144"/>
    </location>
</feature>
<feature type="chain" id="PRO_5045197349" description="DUF306 domain-containing protein" evidence="1">
    <location>
        <begin position="24"/>
        <end position="154"/>
    </location>
</feature>
<gene>
    <name evidence="3" type="ORF">GCM10007160_22590</name>
</gene>
<name>A0ABQ2YUF7_9GAMM</name>
<dbReference type="InterPro" id="IPR038670">
    <property type="entry name" value="HslJ-like_sf"/>
</dbReference>
<keyword evidence="4" id="KW-1185">Reference proteome</keyword>
<dbReference type="PROSITE" id="PS51257">
    <property type="entry name" value="PROKAR_LIPOPROTEIN"/>
    <property type="match status" value="1"/>
</dbReference>
<dbReference type="PANTHER" id="PTHR35535:SF1">
    <property type="entry name" value="HEAT SHOCK PROTEIN HSLJ"/>
    <property type="match status" value="1"/>
</dbReference>
<keyword evidence="1" id="KW-0732">Signal</keyword>
<protein>
    <recommendedName>
        <fullName evidence="2">DUF306 domain-containing protein</fullName>
    </recommendedName>
</protein>
<feature type="signal peptide" evidence="1">
    <location>
        <begin position="1"/>
        <end position="23"/>
    </location>
</feature>
<dbReference type="InterPro" id="IPR053147">
    <property type="entry name" value="Hsp_HslJ-like"/>
</dbReference>
<evidence type="ECO:0000256" key="1">
    <source>
        <dbReference type="SAM" id="SignalP"/>
    </source>
</evidence>
<dbReference type="Proteomes" id="UP000653056">
    <property type="component" value="Unassembled WGS sequence"/>
</dbReference>
<evidence type="ECO:0000313" key="3">
    <source>
        <dbReference type="EMBL" id="GGX94439.1"/>
    </source>
</evidence>
<sequence length="154" mass="16775">MTMKGSWVALGLVAVLLAGCAGSSTPVPQRQQAQVAVESPVVGPRWQLILIGTDEHWAGNEPAWFEVVPNGEALHLTGNDGCNRLNGQVSLDDGNRIRIENLASTRMACANLAEAQRVTTLLENAYRFLIDKDRLVFFGRDSRVLGGFQRTSAR</sequence>
<dbReference type="EMBL" id="BMXS01000010">
    <property type="protein sequence ID" value="GGX94439.1"/>
    <property type="molecule type" value="Genomic_DNA"/>
</dbReference>
<dbReference type="Gene3D" id="2.40.128.270">
    <property type="match status" value="1"/>
</dbReference>